<dbReference type="SMART" id="SM00448">
    <property type="entry name" value="REC"/>
    <property type="match status" value="1"/>
</dbReference>
<protein>
    <recommendedName>
        <fullName evidence="2">Response regulatory domain-containing protein</fullName>
    </recommendedName>
</protein>
<sequence length="177" mass="18636">MTIETMLNGVTVLVVEDDFHLATCTSDALRKAGAEVLGPVAREDQALSLIAGQVPSCAIVDINLGEGARFKIADALKARGVPFMFMTGYDDVMIPDRFNDVGRMRKPSGFRLAVQAAAQMCSGQPGHPCLQAGALEYIALSPTRKRTPIEGAVPVAANAGHIPADELGRGGPQHARA</sequence>
<evidence type="ECO:0000259" key="2">
    <source>
        <dbReference type="PROSITE" id="PS50110"/>
    </source>
</evidence>
<feature type="modified residue" description="4-aspartylphosphate" evidence="1">
    <location>
        <position position="61"/>
    </location>
</feature>
<dbReference type="SUPFAM" id="SSF52172">
    <property type="entry name" value="CheY-like"/>
    <property type="match status" value="1"/>
</dbReference>
<feature type="domain" description="Response regulatory" evidence="2">
    <location>
        <begin position="11"/>
        <end position="121"/>
    </location>
</feature>
<dbReference type="PROSITE" id="PS50110">
    <property type="entry name" value="RESPONSE_REGULATORY"/>
    <property type="match status" value="1"/>
</dbReference>
<keyword evidence="4" id="KW-1185">Reference proteome</keyword>
<dbReference type="InterPro" id="IPR001789">
    <property type="entry name" value="Sig_transdc_resp-reg_receiver"/>
</dbReference>
<evidence type="ECO:0000313" key="3">
    <source>
        <dbReference type="EMBL" id="MCZ0961048.1"/>
    </source>
</evidence>
<organism evidence="3 4">
    <name type="scientific">Paracoccus benzoatiresistens</name>
    <dbReference type="NCBI Taxonomy" id="2997341"/>
    <lineage>
        <taxon>Bacteria</taxon>
        <taxon>Pseudomonadati</taxon>
        <taxon>Pseudomonadota</taxon>
        <taxon>Alphaproteobacteria</taxon>
        <taxon>Rhodobacterales</taxon>
        <taxon>Paracoccaceae</taxon>
        <taxon>Paracoccus</taxon>
    </lineage>
</organism>
<dbReference type="InterPro" id="IPR011006">
    <property type="entry name" value="CheY-like_superfamily"/>
</dbReference>
<reference evidence="3" key="1">
    <citation type="submission" date="2022-12" db="EMBL/GenBank/DDBJ databases">
        <title>Paracoccus sp. EF6 isolated from a lake water.</title>
        <authorList>
            <person name="Liu H."/>
        </authorList>
    </citation>
    <scope>NUCLEOTIDE SEQUENCE</scope>
    <source>
        <strain evidence="3">EF6</strain>
    </source>
</reference>
<evidence type="ECO:0000256" key="1">
    <source>
        <dbReference type="PROSITE-ProRule" id="PRU00169"/>
    </source>
</evidence>
<dbReference type="Gene3D" id="3.40.50.2300">
    <property type="match status" value="1"/>
</dbReference>
<gene>
    <name evidence="3" type="ORF">OU682_05380</name>
</gene>
<comment type="caution">
    <text evidence="3">The sequence shown here is derived from an EMBL/GenBank/DDBJ whole genome shotgun (WGS) entry which is preliminary data.</text>
</comment>
<proteinExistence type="predicted"/>
<dbReference type="EMBL" id="JAPTYD010000004">
    <property type="protein sequence ID" value="MCZ0961048.1"/>
    <property type="molecule type" value="Genomic_DNA"/>
</dbReference>
<name>A0ABT4J1T5_9RHOB</name>
<keyword evidence="1" id="KW-0597">Phosphoprotein</keyword>
<dbReference type="RefSeq" id="WP_268941048.1">
    <property type="nucleotide sequence ID" value="NZ_JAPTYD010000004.1"/>
</dbReference>
<dbReference type="Proteomes" id="UP001149822">
    <property type="component" value="Unassembled WGS sequence"/>
</dbReference>
<accession>A0ABT4J1T5</accession>
<evidence type="ECO:0000313" key="4">
    <source>
        <dbReference type="Proteomes" id="UP001149822"/>
    </source>
</evidence>